<feature type="transmembrane region" description="Helical" evidence="8">
    <location>
        <begin position="42"/>
        <end position="60"/>
    </location>
</feature>
<evidence type="ECO:0000256" key="7">
    <source>
        <dbReference type="ARBA" id="ARBA00023136"/>
    </source>
</evidence>
<protein>
    <submittedName>
        <fullName evidence="9">Branched-chain amino acid ABC transporter, permease protein</fullName>
    </submittedName>
</protein>
<feature type="transmembrane region" description="Helical" evidence="8">
    <location>
        <begin position="250"/>
        <end position="268"/>
    </location>
</feature>
<accession>D3A9K5</accession>
<evidence type="ECO:0000256" key="2">
    <source>
        <dbReference type="ARBA" id="ARBA00022448"/>
    </source>
</evidence>
<dbReference type="AlphaFoldDB" id="D3A9K5"/>
<proteinExistence type="predicted"/>
<gene>
    <name evidence="9" type="ORF">CLOSTHATH_00276</name>
</gene>
<keyword evidence="3" id="KW-1003">Cell membrane</keyword>
<keyword evidence="5 8" id="KW-0812">Transmembrane</keyword>
<feature type="transmembrane region" description="Helical" evidence="8">
    <location>
        <begin position="305"/>
        <end position="322"/>
    </location>
</feature>
<feature type="transmembrane region" description="Helical" evidence="8">
    <location>
        <begin position="218"/>
        <end position="238"/>
    </location>
</feature>
<evidence type="ECO:0000256" key="3">
    <source>
        <dbReference type="ARBA" id="ARBA00022475"/>
    </source>
</evidence>
<dbReference type="EMBL" id="ACIO01000019">
    <property type="protein sequence ID" value="EFD01480.1"/>
    <property type="molecule type" value="Genomic_DNA"/>
</dbReference>
<feature type="transmembrane region" description="Helical" evidence="8">
    <location>
        <begin position="121"/>
        <end position="141"/>
    </location>
</feature>
<evidence type="ECO:0000256" key="1">
    <source>
        <dbReference type="ARBA" id="ARBA00004651"/>
    </source>
</evidence>
<comment type="subcellular location">
    <subcellularLocation>
        <location evidence="1">Cell membrane</location>
        <topology evidence="1">Multi-pass membrane protein</topology>
    </subcellularLocation>
</comment>
<dbReference type="GeneID" id="93147761"/>
<evidence type="ECO:0000313" key="9">
    <source>
        <dbReference type="EMBL" id="EFD01480.1"/>
    </source>
</evidence>
<dbReference type="GO" id="GO:0022857">
    <property type="term" value="F:transmembrane transporter activity"/>
    <property type="evidence" value="ECO:0007669"/>
    <property type="project" value="InterPro"/>
</dbReference>
<dbReference type="HOGENOM" id="CLU_028880_0_1_9"/>
<evidence type="ECO:0000256" key="5">
    <source>
        <dbReference type="ARBA" id="ARBA00022692"/>
    </source>
</evidence>
<keyword evidence="2" id="KW-0813">Transport</keyword>
<dbReference type="PANTHER" id="PTHR32196:SF21">
    <property type="entry name" value="ABC TRANSPORTER PERMEASE PROTEIN YPHD-RELATED"/>
    <property type="match status" value="1"/>
</dbReference>
<organism evidence="9 10">
    <name type="scientific">Hungatella hathewayi DSM 13479</name>
    <dbReference type="NCBI Taxonomy" id="566550"/>
    <lineage>
        <taxon>Bacteria</taxon>
        <taxon>Bacillati</taxon>
        <taxon>Bacillota</taxon>
        <taxon>Clostridia</taxon>
        <taxon>Lachnospirales</taxon>
        <taxon>Lachnospiraceae</taxon>
        <taxon>Hungatella</taxon>
    </lineage>
</organism>
<dbReference type="InterPro" id="IPR001851">
    <property type="entry name" value="ABC_transp_permease"/>
</dbReference>
<comment type="caution">
    <text evidence="9">The sequence shown here is derived from an EMBL/GenBank/DDBJ whole genome shotgun (WGS) entry which is preliminary data.</text>
</comment>
<sequence length="335" mass="35416">MNKLKKIAEKNETYILLIILLLSMVIQGISGMFFASNNILDLIRSIIVNAIYALCALLAFISTGPDVSFPMIGALASYLTFAAGNKFDLPVIILIPIALIIGAMCGSVNGFFVVKYRFRSLIVTLATSTMCYGIIFGAFGGSRSAVPKSLSSLAGWKLFTVTSVRTGLSSVLPGMFLVMVALYLIVYLVLNFTTVGRGIYAIGGDEVAAKRAGYNVNAIRFGIFVANGMIAAIGGLAYALMSNNCTPTEYYGGEMIVIAAIVLGGVRLTGGVGSLTGCILGTLLLSMVTSSLTMVGISVYWQQTFVGVIIIIGAAISSLQAVRAQKIFVQVRKGD</sequence>
<keyword evidence="6 8" id="KW-1133">Transmembrane helix</keyword>
<feature type="transmembrane region" description="Helical" evidence="8">
    <location>
        <begin position="91"/>
        <end position="114"/>
    </location>
</feature>
<dbReference type="RefSeq" id="WP_006770833.1">
    <property type="nucleotide sequence ID" value="NZ_GG667608.1"/>
</dbReference>
<evidence type="ECO:0000256" key="4">
    <source>
        <dbReference type="ARBA" id="ARBA00022519"/>
    </source>
</evidence>
<dbReference type="CDD" id="cd06579">
    <property type="entry name" value="TM_PBP1_transp_AraH_like"/>
    <property type="match status" value="1"/>
</dbReference>
<feature type="transmembrane region" description="Helical" evidence="8">
    <location>
        <begin position="275"/>
        <end position="299"/>
    </location>
</feature>
<keyword evidence="4" id="KW-0997">Cell inner membrane</keyword>
<dbReference type="Proteomes" id="UP000004968">
    <property type="component" value="Unassembled WGS sequence"/>
</dbReference>
<keyword evidence="7 8" id="KW-0472">Membrane</keyword>
<dbReference type="PANTHER" id="PTHR32196">
    <property type="entry name" value="ABC TRANSPORTER PERMEASE PROTEIN YPHD-RELATED-RELATED"/>
    <property type="match status" value="1"/>
</dbReference>
<evidence type="ECO:0000256" key="8">
    <source>
        <dbReference type="SAM" id="Phobius"/>
    </source>
</evidence>
<evidence type="ECO:0000256" key="6">
    <source>
        <dbReference type="ARBA" id="ARBA00022989"/>
    </source>
</evidence>
<feature type="transmembrane region" description="Helical" evidence="8">
    <location>
        <begin position="171"/>
        <end position="190"/>
    </location>
</feature>
<feature type="transmembrane region" description="Helical" evidence="8">
    <location>
        <begin position="12"/>
        <end position="36"/>
    </location>
</feature>
<name>D3A9K5_9FIRM</name>
<dbReference type="Pfam" id="PF02653">
    <property type="entry name" value="BPD_transp_2"/>
    <property type="match status" value="1"/>
</dbReference>
<dbReference type="GO" id="GO:0005886">
    <property type="term" value="C:plasma membrane"/>
    <property type="evidence" value="ECO:0007669"/>
    <property type="project" value="UniProtKB-SubCell"/>
</dbReference>
<reference evidence="9 10" key="1">
    <citation type="submission" date="2010-01" db="EMBL/GenBank/DDBJ databases">
        <authorList>
            <person name="Weinstock G."/>
            <person name="Sodergren E."/>
            <person name="Clifton S."/>
            <person name="Fulton L."/>
            <person name="Fulton B."/>
            <person name="Courtney L."/>
            <person name="Fronick C."/>
            <person name="Harrison M."/>
            <person name="Strong C."/>
            <person name="Farmer C."/>
            <person name="Delahaunty K."/>
            <person name="Markovic C."/>
            <person name="Hall O."/>
            <person name="Minx P."/>
            <person name="Tomlinson C."/>
            <person name="Mitreva M."/>
            <person name="Nelson J."/>
            <person name="Hou S."/>
            <person name="Wollam A."/>
            <person name="Pepin K.H."/>
            <person name="Johnson M."/>
            <person name="Bhonagiri V."/>
            <person name="Nash W.E."/>
            <person name="Warren W."/>
            <person name="Chinwalla A."/>
            <person name="Mardis E.R."/>
            <person name="Wilson R.K."/>
        </authorList>
    </citation>
    <scope>NUCLEOTIDE SEQUENCE [LARGE SCALE GENOMIC DNA]</scope>
    <source>
        <strain evidence="9 10">DSM 13479</strain>
    </source>
</reference>
<evidence type="ECO:0000313" key="10">
    <source>
        <dbReference type="Proteomes" id="UP000004968"/>
    </source>
</evidence>